<keyword evidence="3" id="KW-1185">Reference proteome</keyword>
<evidence type="ECO:0000259" key="1">
    <source>
        <dbReference type="PROSITE" id="PS50181"/>
    </source>
</evidence>
<dbReference type="Gene3D" id="1.20.1280.50">
    <property type="match status" value="1"/>
</dbReference>
<dbReference type="OrthoDB" id="3365698at2759"/>
<evidence type="ECO:0000313" key="3">
    <source>
        <dbReference type="Proteomes" id="UP000636479"/>
    </source>
</evidence>
<dbReference type="RefSeq" id="XP_037224807.1">
    <property type="nucleotide sequence ID" value="XM_037359712.1"/>
</dbReference>
<dbReference type="EMBL" id="JACAZF010000002">
    <property type="protein sequence ID" value="KAF7312699.1"/>
    <property type="molecule type" value="Genomic_DNA"/>
</dbReference>
<dbReference type="InterPro" id="IPR001810">
    <property type="entry name" value="F-box_dom"/>
</dbReference>
<dbReference type="Pfam" id="PF12937">
    <property type="entry name" value="F-box-like"/>
    <property type="match status" value="1"/>
</dbReference>
<evidence type="ECO:0000313" key="2">
    <source>
        <dbReference type="EMBL" id="KAF7312699.1"/>
    </source>
</evidence>
<dbReference type="SUPFAM" id="SSF81383">
    <property type="entry name" value="F-box domain"/>
    <property type="match status" value="1"/>
</dbReference>
<dbReference type="PROSITE" id="PS50181">
    <property type="entry name" value="FBOX"/>
    <property type="match status" value="1"/>
</dbReference>
<dbReference type="InterPro" id="IPR036047">
    <property type="entry name" value="F-box-like_dom_sf"/>
</dbReference>
<reference evidence="2" key="1">
    <citation type="submission" date="2020-05" db="EMBL/GenBank/DDBJ databases">
        <title>Mycena genomes resolve the evolution of fungal bioluminescence.</title>
        <authorList>
            <person name="Tsai I.J."/>
        </authorList>
    </citation>
    <scope>NUCLEOTIDE SEQUENCE</scope>
    <source>
        <strain evidence="2">171206Taipei</strain>
    </source>
</reference>
<organism evidence="2 3">
    <name type="scientific">Mycena indigotica</name>
    <dbReference type="NCBI Taxonomy" id="2126181"/>
    <lineage>
        <taxon>Eukaryota</taxon>
        <taxon>Fungi</taxon>
        <taxon>Dikarya</taxon>
        <taxon>Basidiomycota</taxon>
        <taxon>Agaricomycotina</taxon>
        <taxon>Agaricomycetes</taxon>
        <taxon>Agaricomycetidae</taxon>
        <taxon>Agaricales</taxon>
        <taxon>Marasmiineae</taxon>
        <taxon>Mycenaceae</taxon>
        <taxon>Mycena</taxon>
    </lineage>
</organism>
<gene>
    <name evidence="2" type="ORF">MIND_00284600</name>
</gene>
<accession>A0A8H6WHQ8</accession>
<proteinExistence type="predicted"/>
<dbReference type="Proteomes" id="UP000636479">
    <property type="component" value="Unassembled WGS sequence"/>
</dbReference>
<feature type="domain" description="F-box" evidence="1">
    <location>
        <begin position="89"/>
        <end position="140"/>
    </location>
</feature>
<protein>
    <submittedName>
        <fullName evidence="2">F-box domain-containing protein</fullName>
    </submittedName>
</protein>
<comment type="caution">
    <text evidence="2">The sequence shown here is derived from an EMBL/GenBank/DDBJ whole genome shotgun (WGS) entry which is preliminary data.</text>
</comment>
<dbReference type="GeneID" id="59342228"/>
<name>A0A8H6WHQ8_9AGAR</name>
<sequence>MSVIVPNEITDTLRQNIPSIPRSPCPELIHNNSAPSEAQTSTIHQIIQTTESQILSLEDYITRLEATLEHSRARREELLIFTDLHRGVVSTFRRIPNEVLCEIFEQVLSQSAGAPIYHLSAVCRHWRNTITGASLFWKRIVLDGQSTFQKNIANTFERLFSQMQRFPLAPLHVVIDLEYRGFDPAMLPLLDLLLVDSTRWEDADLVVDTEQLAHIAQSRASFPNLTSLTFKSLKHLPQNASRFFGSLTALTQLKLSTPYPISSALGIPWAQLQACTLGKLSVKDLAHIIPRLPAHSSVSLRDGFFLARAIARTCIMLHISTFIRPLRD</sequence>
<dbReference type="AlphaFoldDB" id="A0A8H6WHQ8"/>